<dbReference type="RefSeq" id="WP_078665560.1">
    <property type="nucleotide sequence ID" value="NZ_FUXM01000015.1"/>
</dbReference>
<organism evidence="1 2">
    <name type="scientific">Carboxydocella sporoproducens DSM 16521</name>
    <dbReference type="NCBI Taxonomy" id="1121270"/>
    <lineage>
        <taxon>Bacteria</taxon>
        <taxon>Bacillati</taxon>
        <taxon>Bacillota</taxon>
        <taxon>Clostridia</taxon>
        <taxon>Eubacteriales</taxon>
        <taxon>Clostridiales Family XVI. Incertae Sedis</taxon>
        <taxon>Carboxydocella</taxon>
    </lineage>
</organism>
<accession>A0A1T4Q1B9</accession>
<dbReference type="Proteomes" id="UP000189933">
    <property type="component" value="Unassembled WGS sequence"/>
</dbReference>
<keyword evidence="2" id="KW-1185">Reference proteome</keyword>
<reference evidence="2" key="1">
    <citation type="submission" date="2017-02" db="EMBL/GenBank/DDBJ databases">
        <authorList>
            <person name="Varghese N."/>
            <person name="Submissions S."/>
        </authorList>
    </citation>
    <scope>NUCLEOTIDE SEQUENCE [LARGE SCALE GENOMIC DNA]</scope>
    <source>
        <strain evidence="2">DSM 16521</strain>
    </source>
</reference>
<dbReference type="EMBL" id="FUXM01000015">
    <property type="protein sequence ID" value="SJZ97504.1"/>
    <property type="molecule type" value="Genomic_DNA"/>
</dbReference>
<name>A0A1T4Q1B9_9FIRM</name>
<dbReference type="OrthoDB" id="1907002at2"/>
<gene>
    <name evidence="1" type="ORF">SAMN02745885_01497</name>
</gene>
<evidence type="ECO:0000313" key="2">
    <source>
        <dbReference type="Proteomes" id="UP000189933"/>
    </source>
</evidence>
<dbReference type="AlphaFoldDB" id="A0A1T4Q1B9"/>
<protein>
    <recommendedName>
        <fullName evidence="3">Heat induced stress protein YflT</fullName>
    </recommendedName>
</protein>
<evidence type="ECO:0000313" key="1">
    <source>
        <dbReference type="EMBL" id="SJZ97504.1"/>
    </source>
</evidence>
<sequence>MQIEAYFGNLKRASETVARLKAAGFNKVYMDINDHYNEDLNVDTNLAGAEGAPSLAGLTLRSAAHAVDMSKSPLAAASPMASGYGRFEEIADVNCKVIVEVEEGKAEEARQLLRQEGGELKDPNIARPRIIDDADLLDAVIDNISKNI</sequence>
<evidence type="ECO:0008006" key="3">
    <source>
        <dbReference type="Google" id="ProtNLM"/>
    </source>
</evidence>
<proteinExistence type="predicted"/>